<protein>
    <submittedName>
        <fullName evidence="1">Uncharacterized protein</fullName>
    </submittedName>
</protein>
<reference evidence="1 2" key="1">
    <citation type="submission" date="2019-07" db="EMBL/GenBank/DDBJ databases">
        <title>WGS assembly of Gossypium tomentosum.</title>
        <authorList>
            <person name="Chen Z.J."/>
            <person name="Sreedasyam A."/>
            <person name="Ando A."/>
            <person name="Song Q."/>
            <person name="De L."/>
            <person name="Hulse-Kemp A."/>
            <person name="Ding M."/>
            <person name="Ye W."/>
            <person name="Kirkbride R."/>
            <person name="Jenkins J."/>
            <person name="Plott C."/>
            <person name="Lovell J."/>
            <person name="Lin Y.-M."/>
            <person name="Vaughn R."/>
            <person name="Liu B."/>
            <person name="Li W."/>
            <person name="Simpson S."/>
            <person name="Scheffler B."/>
            <person name="Saski C."/>
            <person name="Grover C."/>
            <person name="Hu G."/>
            <person name="Conover J."/>
            <person name="Carlson J."/>
            <person name="Shu S."/>
            <person name="Boston L."/>
            <person name="Williams M."/>
            <person name="Peterson D."/>
            <person name="Mcgee K."/>
            <person name="Jones D."/>
            <person name="Wendel J."/>
            <person name="Stelly D."/>
            <person name="Grimwood J."/>
            <person name="Schmutz J."/>
        </authorList>
    </citation>
    <scope>NUCLEOTIDE SEQUENCE [LARGE SCALE GENOMIC DNA]</scope>
    <source>
        <strain evidence="1">7179.01</strain>
    </source>
</reference>
<evidence type="ECO:0000313" key="2">
    <source>
        <dbReference type="Proteomes" id="UP000322667"/>
    </source>
</evidence>
<dbReference type="AlphaFoldDB" id="A0A5D2JYB8"/>
<proteinExistence type="predicted"/>
<name>A0A5D2JYB8_GOSTO</name>
<accession>A0A5D2JYB8</accession>
<dbReference type="EMBL" id="CM017630">
    <property type="protein sequence ID" value="TYH58713.1"/>
    <property type="molecule type" value="Genomic_DNA"/>
</dbReference>
<gene>
    <name evidence="1" type="ORF">ES332_D08G173400v1</name>
</gene>
<evidence type="ECO:0000313" key="1">
    <source>
        <dbReference type="EMBL" id="TYH58713.1"/>
    </source>
</evidence>
<dbReference type="Proteomes" id="UP000322667">
    <property type="component" value="Chromosome D08"/>
</dbReference>
<organism evidence="1 2">
    <name type="scientific">Gossypium tomentosum</name>
    <name type="common">Hawaiian cotton</name>
    <name type="synonym">Gossypium sandvicense</name>
    <dbReference type="NCBI Taxonomy" id="34277"/>
    <lineage>
        <taxon>Eukaryota</taxon>
        <taxon>Viridiplantae</taxon>
        <taxon>Streptophyta</taxon>
        <taxon>Embryophyta</taxon>
        <taxon>Tracheophyta</taxon>
        <taxon>Spermatophyta</taxon>
        <taxon>Magnoliopsida</taxon>
        <taxon>eudicotyledons</taxon>
        <taxon>Gunneridae</taxon>
        <taxon>Pentapetalae</taxon>
        <taxon>rosids</taxon>
        <taxon>malvids</taxon>
        <taxon>Malvales</taxon>
        <taxon>Malvaceae</taxon>
        <taxon>Malvoideae</taxon>
        <taxon>Gossypium</taxon>
    </lineage>
</organism>
<sequence length="115" mass="13404">MKEKSCLFCILSPVSLLPRALHNQSDHIDNLSTQHRLSKGSRRLTKAQKPGSFRKWIPIRRVYNRMDKLTLTRQFGIQFGIFLRGISKELECNNIDSYRRKMFSIDSNDVPMGYG</sequence>
<keyword evidence="2" id="KW-1185">Reference proteome</keyword>